<dbReference type="AlphaFoldDB" id="A0A371DUP3"/>
<protein>
    <submittedName>
        <fullName evidence="1">Uncharacterized protein</fullName>
    </submittedName>
</protein>
<name>A0A371DUP3_9APHY</name>
<evidence type="ECO:0000313" key="2">
    <source>
        <dbReference type="Proteomes" id="UP000256964"/>
    </source>
</evidence>
<sequence length="383" mass="43516">MYVALLSVVSVHDRLPNTCLQEWKRALSAMKEGRVMHTSRGAGYFGRQGVVEGLTNAIIADPRVFHISDQDFLTMYNRQMMFEIAQTKAWTENGSRDVMKQVPERLRAEGWDVVRPALSLTVRGWIMRAFLEDNLKNNVVTALDFYTSALEVLQWGQELYKDVPFSEKGQIFQPTFIRGVKSLRLDAFMKAYKENPGPNSKFPLSELLAGANELAADIGPVPDRPNHECIGFYLAFFPYAAGQAHALRAFYYHQTAMNLAKTEGLTEEVSELYIKAGSEYKDAALKYYPVDDEHHPWFLYCAYNSHYDGGAPARDLLDILDRMKESIAPMGRIWEFTANASAGRDQALMSALAFRQQLLDKIAKGTIREQDRVYRPGKYPVKK</sequence>
<dbReference type="Proteomes" id="UP000256964">
    <property type="component" value="Unassembled WGS sequence"/>
</dbReference>
<gene>
    <name evidence="1" type="ORF">OH76DRAFT_609113</name>
</gene>
<reference evidence="1 2" key="1">
    <citation type="journal article" date="2018" name="Biotechnol. Biofuels">
        <title>Integrative visual omics of the white-rot fungus Polyporus brumalis exposes the biotechnological potential of its oxidative enzymes for delignifying raw plant biomass.</title>
        <authorList>
            <person name="Miyauchi S."/>
            <person name="Rancon A."/>
            <person name="Drula E."/>
            <person name="Hage H."/>
            <person name="Chaduli D."/>
            <person name="Favel A."/>
            <person name="Grisel S."/>
            <person name="Henrissat B."/>
            <person name="Herpoel-Gimbert I."/>
            <person name="Ruiz-Duenas F.J."/>
            <person name="Chevret D."/>
            <person name="Hainaut M."/>
            <person name="Lin J."/>
            <person name="Wang M."/>
            <person name="Pangilinan J."/>
            <person name="Lipzen A."/>
            <person name="Lesage-Meessen L."/>
            <person name="Navarro D."/>
            <person name="Riley R."/>
            <person name="Grigoriev I.V."/>
            <person name="Zhou S."/>
            <person name="Raouche S."/>
            <person name="Rosso M.N."/>
        </authorList>
    </citation>
    <scope>NUCLEOTIDE SEQUENCE [LARGE SCALE GENOMIC DNA]</scope>
    <source>
        <strain evidence="1 2">BRFM 1820</strain>
    </source>
</reference>
<dbReference type="EMBL" id="KZ857381">
    <property type="protein sequence ID" value="RDX56273.1"/>
    <property type="molecule type" value="Genomic_DNA"/>
</dbReference>
<proteinExistence type="predicted"/>
<dbReference type="STRING" id="139420.A0A371DUP3"/>
<keyword evidence="2" id="KW-1185">Reference proteome</keyword>
<accession>A0A371DUP3</accession>
<organism evidence="1 2">
    <name type="scientific">Lentinus brumalis</name>
    <dbReference type="NCBI Taxonomy" id="2498619"/>
    <lineage>
        <taxon>Eukaryota</taxon>
        <taxon>Fungi</taxon>
        <taxon>Dikarya</taxon>
        <taxon>Basidiomycota</taxon>
        <taxon>Agaricomycotina</taxon>
        <taxon>Agaricomycetes</taxon>
        <taxon>Polyporales</taxon>
        <taxon>Polyporaceae</taxon>
        <taxon>Lentinus</taxon>
    </lineage>
</organism>
<dbReference type="OrthoDB" id="2423701at2759"/>
<evidence type="ECO:0000313" key="1">
    <source>
        <dbReference type="EMBL" id="RDX56273.1"/>
    </source>
</evidence>